<protein>
    <submittedName>
        <fullName evidence="1">Uncharacterized protein</fullName>
    </submittedName>
</protein>
<accession>A0A165RKD0</accession>
<dbReference type="AlphaFoldDB" id="A0A165RKD0"/>
<sequence>MHATTRALPTLASALSLPAPSVDNMMNVPPPICREHQVRVHLPGVSATNASLCNVQRLARELPTIIKDRSQTAPVLGSTSHRSNCVAESYMSRSTEGLLSILTGYQRKEIVDTHGAQHMRFHEGPRQDPTCRGKHICRRSR</sequence>
<dbReference type="Proteomes" id="UP000076727">
    <property type="component" value="Unassembled WGS sequence"/>
</dbReference>
<evidence type="ECO:0000313" key="2">
    <source>
        <dbReference type="Proteomes" id="UP000076727"/>
    </source>
</evidence>
<keyword evidence="2" id="KW-1185">Reference proteome</keyword>
<proteinExistence type="predicted"/>
<reference evidence="1 2" key="1">
    <citation type="journal article" date="2016" name="Mol. Biol. Evol.">
        <title>Comparative Genomics of Early-Diverging Mushroom-Forming Fungi Provides Insights into the Origins of Lignocellulose Decay Capabilities.</title>
        <authorList>
            <person name="Nagy L.G."/>
            <person name="Riley R."/>
            <person name="Tritt A."/>
            <person name="Adam C."/>
            <person name="Daum C."/>
            <person name="Floudas D."/>
            <person name="Sun H."/>
            <person name="Yadav J.S."/>
            <person name="Pangilinan J."/>
            <person name="Larsson K.H."/>
            <person name="Matsuura K."/>
            <person name="Barry K."/>
            <person name="Labutti K."/>
            <person name="Kuo R."/>
            <person name="Ohm R.A."/>
            <person name="Bhattacharya S.S."/>
            <person name="Shirouzu T."/>
            <person name="Yoshinaga Y."/>
            <person name="Martin F.M."/>
            <person name="Grigoriev I.V."/>
            <person name="Hibbett D.S."/>
        </authorList>
    </citation>
    <scope>NUCLEOTIDE SEQUENCE [LARGE SCALE GENOMIC DNA]</scope>
    <source>
        <strain evidence="1 2">L-15889</strain>
    </source>
</reference>
<evidence type="ECO:0000313" key="1">
    <source>
        <dbReference type="EMBL" id="KZT70868.1"/>
    </source>
</evidence>
<gene>
    <name evidence="1" type="ORF">DAEQUDRAFT_170821</name>
</gene>
<organism evidence="1 2">
    <name type="scientific">Daedalea quercina L-15889</name>
    <dbReference type="NCBI Taxonomy" id="1314783"/>
    <lineage>
        <taxon>Eukaryota</taxon>
        <taxon>Fungi</taxon>
        <taxon>Dikarya</taxon>
        <taxon>Basidiomycota</taxon>
        <taxon>Agaricomycotina</taxon>
        <taxon>Agaricomycetes</taxon>
        <taxon>Polyporales</taxon>
        <taxon>Fomitopsis</taxon>
    </lineage>
</organism>
<name>A0A165RKD0_9APHY</name>
<dbReference type="EMBL" id="KV429049">
    <property type="protein sequence ID" value="KZT70868.1"/>
    <property type="molecule type" value="Genomic_DNA"/>
</dbReference>